<accession>A0A6C0QWJ0</accession>
<gene>
    <name evidence="1" type="primary">yheD1_3</name>
    <name evidence="1" type="ORF">ERICIII_03899</name>
    <name evidence="2" type="ORF">ERICV_04052</name>
</gene>
<dbReference type="SUPFAM" id="SSF56059">
    <property type="entry name" value="Glutathione synthetase ATP-binding domain-like"/>
    <property type="match status" value="1"/>
</dbReference>
<dbReference type="RefSeq" id="WP_023484309.1">
    <property type="nucleotide sequence ID" value="NZ_CP019651.1"/>
</dbReference>
<evidence type="ECO:0000313" key="4">
    <source>
        <dbReference type="Proteomes" id="UP000464330"/>
    </source>
</evidence>
<protein>
    <submittedName>
        <fullName evidence="1">Endospore coat-associated protein YheD</fullName>
    </submittedName>
</protein>
<name>A0A2L1U4Y5_9BACL</name>
<dbReference type="Proteomes" id="UP000239833">
    <property type="component" value="Chromosome"/>
</dbReference>
<accession>A0A2L1U4Y5</accession>
<evidence type="ECO:0000313" key="1">
    <source>
        <dbReference type="EMBL" id="AVF28003.1"/>
    </source>
</evidence>
<sequence length="253" mass="29632">MKTPVRRHVLSKWVKTQAVLQDARVKSHIPETYPFCYETLKWMLHRHHMIYVKPDIGTYGNGVIKVEWNPGHPEQPYIYHLGKDSNSCFDVEVLFGELLNQTEKRRYLVQKGIRLLKYQDHPFDFRVMVQMNPGKKWETTGIIGRVAEEGKVVTNVHNGGRLETVECLLASYLDAAGLLEMMELLKEIGVCSARALHSQYKGIRDIGVDIALDQELYPWILEINTCPDPYIFRHFEDKRIFSKIIRYKRAFRR</sequence>
<dbReference type="EMBL" id="CP019717">
    <property type="protein sequence ID" value="QHZ53139.1"/>
    <property type="molecule type" value="Genomic_DNA"/>
</dbReference>
<evidence type="ECO:0000313" key="2">
    <source>
        <dbReference type="EMBL" id="QHZ53139.1"/>
    </source>
</evidence>
<dbReference type="Pfam" id="PF14398">
    <property type="entry name" value="ATPgrasp_YheCD"/>
    <property type="match status" value="1"/>
</dbReference>
<reference evidence="3" key="1">
    <citation type="submission" date="2017-02" db="EMBL/GenBank/DDBJ databases">
        <title>Delineation of Paenibacillus larvae strains originating from foulbrood outbreaks.</title>
        <authorList>
            <person name="Beims H."/>
            <person name="Bunk B."/>
            <person name="Sproeer C."/>
            <person name="Mohr K.I."/>
            <person name="Pradella S."/>
            <person name="Guenther G."/>
            <person name="Rohde M."/>
            <person name="von der Ohe W."/>
            <person name="Steinert M."/>
        </authorList>
    </citation>
    <scope>NUCLEOTIDE SEQUENCE [LARGE SCALE GENOMIC DNA]</scope>
    <source>
        <strain evidence="3">Eric_III</strain>
    </source>
</reference>
<dbReference type="InterPro" id="IPR026838">
    <property type="entry name" value="YheC/D"/>
</dbReference>
<organism evidence="1 3">
    <name type="scientific">Paenibacillus larvae subsp. larvae</name>
    <dbReference type="NCBI Taxonomy" id="147375"/>
    <lineage>
        <taxon>Bacteria</taxon>
        <taxon>Bacillati</taxon>
        <taxon>Bacillota</taxon>
        <taxon>Bacilli</taxon>
        <taxon>Bacillales</taxon>
        <taxon>Paenibacillaceae</taxon>
        <taxon>Paenibacillus</taxon>
    </lineage>
</organism>
<accession>A0A8B6WV85</accession>
<dbReference type="EMBL" id="CP019655">
    <property type="protein sequence ID" value="AVF28003.1"/>
    <property type="molecule type" value="Genomic_DNA"/>
</dbReference>
<dbReference type="Proteomes" id="UP000464330">
    <property type="component" value="Chromosome"/>
</dbReference>
<evidence type="ECO:0000313" key="3">
    <source>
        <dbReference type="Proteomes" id="UP000239833"/>
    </source>
</evidence>
<dbReference type="AlphaFoldDB" id="A0A2L1U4Y5"/>
<proteinExistence type="predicted"/>
<dbReference type="STRING" id="147375.BXP28_01975"/>
<dbReference type="Gene3D" id="3.30.470.20">
    <property type="entry name" value="ATP-grasp fold, B domain"/>
    <property type="match status" value="1"/>
</dbReference>
<dbReference type="GeneID" id="64220241"/>
<reference evidence="1 4" key="2">
    <citation type="journal article" date="2020" name="Int. J. Med. Microbiol.">
        <title>Discovery of Paenibacillus larvae ERIC V: Phenotypic and genomic comparison to genotypes ERIC I-IV reveal different inventories of virulence factors which correlate with epidemiological prevalences of American Foulbrood.</title>
        <authorList>
            <person name="Beims H."/>
            <person name="Bunk B."/>
            <person name="Erler S."/>
            <person name="Mohr K.I."/>
            <person name="Sproer C."/>
            <person name="Pradella S."/>
            <person name="Gunther G."/>
            <person name="Rohde M."/>
            <person name="von der Ohe W."/>
            <person name="Steinert M."/>
        </authorList>
    </citation>
    <scope>NUCLEOTIDE SEQUENCE</scope>
    <source>
        <strain evidence="1">Eric_III</strain>
        <strain evidence="2">Eric_V</strain>
    </source>
</reference>